<reference evidence="2" key="1">
    <citation type="submission" date="2020-11" db="EMBL/GenBank/DDBJ databases">
        <title>Nocardioides cynanchi sp. nov., isolated from soil of rhizosphere of Cynanchum wilfordii.</title>
        <authorList>
            <person name="Lee J.-S."/>
            <person name="Suh M.K."/>
            <person name="Kim J.-S."/>
        </authorList>
    </citation>
    <scope>NUCLEOTIDE SEQUENCE</scope>
    <source>
        <strain evidence="2">KCTC 19276</strain>
    </source>
</reference>
<dbReference type="Proteomes" id="UP000660668">
    <property type="component" value="Unassembled WGS sequence"/>
</dbReference>
<keyword evidence="1" id="KW-0732">Signal</keyword>
<organism evidence="2 3">
    <name type="scientific">Nocardioides agariphilus</name>
    <dbReference type="NCBI Taxonomy" id="433664"/>
    <lineage>
        <taxon>Bacteria</taxon>
        <taxon>Bacillati</taxon>
        <taxon>Actinomycetota</taxon>
        <taxon>Actinomycetes</taxon>
        <taxon>Propionibacteriales</taxon>
        <taxon>Nocardioidaceae</taxon>
        <taxon>Nocardioides</taxon>
    </lineage>
</organism>
<accession>A0A930VHV3</accession>
<keyword evidence="3" id="KW-1185">Reference proteome</keyword>
<evidence type="ECO:0000313" key="2">
    <source>
        <dbReference type="EMBL" id="MBF4766953.1"/>
    </source>
</evidence>
<proteinExistence type="predicted"/>
<dbReference type="AlphaFoldDB" id="A0A930VHV3"/>
<dbReference type="EMBL" id="JADKPO010000004">
    <property type="protein sequence ID" value="MBF4766953.1"/>
    <property type="molecule type" value="Genomic_DNA"/>
</dbReference>
<feature type="signal peptide" evidence="1">
    <location>
        <begin position="1"/>
        <end position="28"/>
    </location>
</feature>
<evidence type="ECO:0000313" key="3">
    <source>
        <dbReference type="Proteomes" id="UP000660668"/>
    </source>
</evidence>
<feature type="chain" id="PRO_5038776609" evidence="1">
    <location>
        <begin position="29"/>
        <end position="136"/>
    </location>
</feature>
<evidence type="ECO:0000256" key="1">
    <source>
        <dbReference type="SAM" id="SignalP"/>
    </source>
</evidence>
<name>A0A930VHV3_9ACTN</name>
<dbReference type="RefSeq" id="WP_194695112.1">
    <property type="nucleotide sequence ID" value="NZ_JADKPO010000004.1"/>
</dbReference>
<protein>
    <submittedName>
        <fullName evidence="2">Uncharacterized protein</fullName>
    </submittedName>
</protein>
<sequence length="136" mass="15293">MTPRWAGAWSLFWPGLAAASLSPTWAGAHPAGSVPDQPPPYERVPGACARTLALARHPSFTSVLAARLVRELTWEELLEIWETTTRLVGRSANLHHVLSYLRLRAAILDELERRQPRRFERWYAGQWASLAGGRRA</sequence>
<comment type="caution">
    <text evidence="2">The sequence shown here is derived from an EMBL/GenBank/DDBJ whole genome shotgun (WGS) entry which is preliminary data.</text>
</comment>
<gene>
    <name evidence="2" type="ORF">ISU10_04150</name>
</gene>